<dbReference type="Proteomes" id="UP000664144">
    <property type="component" value="Unassembled WGS sequence"/>
</dbReference>
<comment type="caution">
    <text evidence="1">The sequence shown here is derived from an EMBL/GenBank/DDBJ whole genome shotgun (WGS) entry which is preliminary data.</text>
</comment>
<protein>
    <submittedName>
        <fullName evidence="1">Uncharacterized protein</fullName>
    </submittedName>
</protein>
<name>A0A939J987_9BACT</name>
<reference evidence="1" key="1">
    <citation type="submission" date="2021-03" db="EMBL/GenBank/DDBJ databases">
        <authorList>
            <person name="Kim M.K."/>
        </authorList>
    </citation>
    <scope>NUCLEOTIDE SEQUENCE</scope>
    <source>
        <strain evidence="1">BT186</strain>
    </source>
</reference>
<evidence type="ECO:0000313" key="2">
    <source>
        <dbReference type="Proteomes" id="UP000664144"/>
    </source>
</evidence>
<dbReference type="RefSeq" id="WP_206980594.1">
    <property type="nucleotide sequence ID" value="NZ_JAFLQZ010000002.1"/>
</dbReference>
<dbReference type="AlphaFoldDB" id="A0A939J987"/>
<accession>A0A939J987</accession>
<keyword evidence="2" id="KW-1185">Reference proteome</keyword>
<dbReference type="EMBL" id="JAFLQZ010000002">
    <property type="protein sequence ID" value="MBO0356801.1"/>
    <property type="molecule type" value="Genomic_DNA"/>
</dbReference>
<sequence>MAQVKYAVGIIKLLEPVLESGWQLEFASAFGPEQVNENILFGFGAVPVAVFGAVKLNKLNAELFF</sequence>
<evidence type="ECO:0000313" key="1">
    <source>
        <dbReference type="EMBL" id="MBO0356801.1"/>
    </source>
</evidence>
<organism evidence="1 2">
    <name type="scientific">Hymenobacter telluris</name>
    <dbReference type="NCBI Taxonomy" id="2816474"/>
    <lineage>
        <taxon>Bacteria</taxon>
        <taxon>Pseudomonadati</taxon>
        <taxon>Bacteroidota</taxon>
        <taxon>Cytophagia</taxon>
        <taxon>Cytophagales</taxon>
        <taxon>Hymenobacteraceae</taxon>
        <taxon>Hymenobacter</taxon>
    </lineage>
</organism>
<gene>
    <name evidence="1" type="ORF">J0X19_02490</name>
</gene>
<proteinExistence type="predicted"/>